<name>A0A5C2S401_9APHY</name>
<dbReference type="AlphaFoldDB" id="A0A5C2S401"/>
<evidence type="ECO:0000313" key="1">
    <source>
        <dbReference type="EMBL" id="RPD58241.1"/>
    </source>
</evidence>
<gene>
    <name evidence="1" type="ORF">L227DRAFT_191771</name>
</gene>
<evidence type="ECO:0000313" key="2">
    <source>
        <dbReference type="Proteomes" id="UP000313359"/>
    </source>
</evidence>
<dbReference type="OrthoDB" id="2758154at2759"/>
<dbReference type="EMBL" id="ML122276">
    <property type="protein sequence ID" value="RPD58241.1"/>
    <property type="molecule type" value="Genomic_DNA"/>
</dbReference>
<accession>A0A5C2S401</accession>
<proteinExistence type="predicted"/>
<organism evidence="1 2">
    <name type="scientific">Lentinus tigrinus ALCF2SS1-6</name>
    <dbReference type="NCBI Taxonomy" id="1328759"/>
    <lineage>
        <taxon>Eukaryota</taxon>
        <taxon>Fungi</taxon>
        <taxon>Dikarya</taxon>
        <taxon>Basidiomycota</taxon>
        <taxon>Agaricomycotina</taxon>
        <taxon>Agaricomycetes</taxon>
        <taxon>Polyporales</taxon>
        <taxon>Polyporaceae</taxon>
        <taxon>Lentinus</taxon>
    </lineage>
</organism>
<protein>
    <submittedName>
        <fullName evidence="1">Uncharacterized protein</fullName>
    </submittedName>
</protein>
<keyword evidence="2" id="KW-1185">Reference proteome</keyword>
<reference evidence="1" key="1">
    <citation type="journal article" date="2018" name="Genome Biol. Evol.">
        <title>Genomics and development of Lentinus tigrinus, a white-rot wood-decaying mushroom with dimorphic fruiting bodies.</title>
        <authorList>
            <person name="Wu B."/>
            <person name="Xu Z."/>
            <person name="Knudson A."/>
            <person name="Carlson A."/>
            <person name="Chen N."/>
            <person name="Kovaka S."/>
            <person name="LaButti K."/>
            <person name="Lipzen A."/>
            <person name="Pennachio C."/>
            <person name="Riley R."/>
            <person name="Schakwitz W."/>
            <person name="Umezawa K."/>
            <person name="Ohm R.A."/>
            <person name="Grigoriev I.V."/>
            <person name="Nagy L.G."/>
            <person name="Gibbons J."/>
            <person name="Hibbett D."/>
        </authorList>
    </citation>
    <scope>NUCLEOTIDE SEQUENCE [LARGE SCALE GENOMIC DNA]</scope>
    <source>
        <strain evidence="1">ALCF2SS1-6</strain>
    </source>
</reference>
<sequence>MEVLKLEEQAQALASKRLLSPQTKELRVALHSQVENQKIRVGLYPKRGKCDAIFAISIPDFCKKVAGVCGQSDIEDAQKFLAAFSSFRPPVNIVVTEENRVDVTEATQEESGSQSHLETKLTPLFPGTADFNKHLTDPKLSEALFLPYYVVDYKLDGGQGKMAAAENQRRMNSASVAHFLRIIGITDFPVYGLAHAGPFHTLSMTWYSSTDDVRPRMSMSSYLR</sequence>
<dbReference type="Proteomes" id="UP000313359">
    <property type="component" value="Unassembled WGS sequence"/>
</dbReference>